<evidence type="ECO:0000313" key="3">
    <source>
        <dbReference type="Proteomes" id="UP000298545"/>
    </source>
</evidence>
<name>A0A4D7DSY0_9HYPH</name>
<evidence type="ECO:0000313" key="4">
    <source>
        <dbReference type="Proteomes" id="UP000826513"/>
    </source>
</evidence>
<gene>
    <name evidence="1" type="ORF">CFBP5473_12970</name>
    <name evidence="2" type="ORF">J5285_06765</name>
</gene>
<dbReference type="AlphaFoldDB" id="A0A4D7DSY0"/>
<organism evidence="1 3">
    <name type="scientific">Agrobacterium larrymoorei</name>
    <dbReference type="NCBI Taxonomy" id="160699"/>
    <lineage>
        <taxon>Bacteria</taxon>
        <taxon>Pseudomonadati</taxon>
        <taxon>Pseudomonadota</taxon>
        <taxon>Alphaproteobacteria</taxon>
        <taxon>Hyphomicrobiales</taxon>
        <taxon>Rhizobiaceae</taxon>
        <taxon>Rhizobium/Agrobacterium group</taxon>
        <taxon>Agrobacterium</taxon>
    </lineage>
</organism>
<dbReference type="Proteomes" id="UP000298545">
    <property type="component" value="Chromosome circular"/>
</dbReference>
<sequence length="194" mass="22984">MLKTNGASVFDNRQVQHESELEQQVSAVIQARHGIVEVRSQFPKVTYVDPEGHLREHTFDYWARFKSGFRLAIAVKYEREKAELYPVFAGVQRIHRALFDDMRIMTERHATKDDFRNAKTILWSREFHDEGHVRTLLRELHGQSGSQIQFFQLYVPHVERTDRTIAIWRLIDLQVLKPVQRGRVNELTWFTINL</sequence>
<dbReference type="STRING" id="1367849.GCA_000518585_00896"/>
<dbReference type="OrthoDB" id="8370468at2"/>
<dbReference type="Proteomes" id="UP000826513">
    <property type="component" value="Chromosome 1"/>
</dbReference>
<keyword evidence="4" id="KW-1185">Reference proteome</keyword>
<evidence type="ECO:0000313" key="1">
    <source>
        <dbReference type="EMBL" id="QCI98727.1"/>
    </source>
</evidence>
<dbReference type="KEGG" id="alf:CFBP5473_12970"/>
<evidence type="ECO:0000313" key="2">
    <source>
        <dbReference type="EMBL" id="QYA08390.1"/>
    </source>
</evidence>
<reference evidence="2 4" key="2">
    <citation type="submission" date="2021-03" db="EMBL/GenBank/DDBJ databases">
        <title>Rapid diversification of plasmids in a genus of pathogenic and nitrogen fixing bacteria.</title>
        <authorList>
            <person name="Weisberg A.J."/>
            <person name="Miller M."/>
            <person name="Ream W."/>
            <person name="Grunwald N.J."/>
            <person name="Chang J.H."/>
        </authorList>
    </citation>
    <scope>NUCLEOTIDE SEQUENCE [LARGE SCALE GENOMIC DNA]</scope>
    <source>
        <strain evidence="2 4">AF3.44</strain>
    </source>
</reference>
<dbReference type="RefSeq" id="WP_027673779.1">
    <property type="nucleotide sequence ID" value="NZ_CP039691.1"/>
</dbReference>
<dbReference type="EMBL" id="CP072167">
    <property type="protein sequence ID" value="QYA08390.1"/>
    <property type="molecule type" value="Genomic_DNA"/>
</dbReference>
<protein>
    <submittedName>
        <fullName evidence="1">Uncharacterized protein</fullName>
    </submittedName>
</protein>
<reference evidence="1 3" key="1">
    <citation type="submission" date="2019-04" db="EMBL/GenBank/DDBJ databases">
        <title>Complete genome sequence of Agrobacterium larrymoorei CFBP5473.</title>
        <authorList>
            <person name="Haryono M."/>
            <person name="Chou L."/>
            <person name="Lin Y.-C."/>
            <person name="Lai E.-M."/>
            <person name="Kuo C.-H."/>
        </authorList>
    </citation>
    <scope>NUCLEOTIDE SEQUENCE [LARGE SCALE GENOMIC DNA]</scope>
    <source>
        <strain evidence="1 3">CFBP5473</strain>
    </source>
</reference>
<proteinExistence type="predicted"/>
<accession>A0A4D7DSY0</accession>
<dbReference type="EMBL" id="CP039691">
    <property type="protein sequence ID" value="QCI98727.1"/>
    <property type="molecule type" value="Genomic_DNA"/>
</dbReference>